<evidence type="ECO:0000313" key="7">
    <source>
        <dbReference type="EMBL" id="TXL70957.1"/>
    </source>
</evidence>
<dbReference type="AlphaFoldDB" id="A0A5C8PAY4"/>
<feature type="transmembrane region" description="Helical" evidence="6">
    <location>
        <begin position="224"/>
        <end position="241"/>
    </location>
</feature>
<dbReference type="OrthoDB" id="7064507at2"/>
<gene>
    <name evidence="7" type="ORF">FHP25_31940</name>
</gene>
<evidence type="ECO:0000256" key="4">
    <source>
        <dbReference type="ARBA" id="ARBA00023136"/>
    </source>
</evidence>
<name>A0A5C8PAY4_9HYPH</name>
<dbReference type="EMBL" id="VDUZ01000050">
    <property type="protein sequence ID" value="TXL70957.1"/>
    <property type="molecule type" value="Genomic_DNA"/>
</dbReference>
<evidence type="ECO:0000256" key="3">
    <source>
        <dbReference type="ARBA" id="ARBA00022989"/>
    </source>
</evidence>
<dbReference type="GO" id="GO:0016020">
    <property type="term" value="C:membrane"/>
    <property type="evidence" value="ECO:0007669"/>
    <property type="project" value="UniProtKB-SubCell"/>
</dbReference>
<feature type="region of interest" description="Disordered" evidence="5">
    <location>
        <begin position="83"/>
        <end position="114"/>
    </location>
</feature>
<evidence type="ECO:0000256" key="2">
    <source>
        <dbReference type="ARBA" id="ARBA00022692"/>
    </source>
</evidence>
<feature type="transmembrane region" description="Helical" evidence="6">
    <location>
        <begin position="126"/>
        <end position="145"/>
    </location>
</feature>
<sequence>MNPGSSIRYEPGFISSCQASSWTHTLSSRAQRGISREWRTVRLSQEIPRCARDDSPAPPADFVAGRAAPHALTSTGLEILEATSAGDTASREGGPTCRVRSEEQSPEPARRADTPRTVTAILEARAFGILARVLLTFVFWTSGLAKLLEFTANAAMMAELDLHPGWAFNAATLVVQIGASLLIIIGHWTWLAAGALAVFTVLTIPIAHPFWIKEGEAAFRDMTVALEHVSVIGGLLLAAILSRRSLR</sequence>
<organism evidence="7 8">
    <name type="scientific">Vineibacter terrae</name>
    <dbReference type="NCBI Taxonomy" id="2586908"/>
    <lineage>
        <taxon>Bacteria</taxon>
        <taxon>Pseudomonadati</taxon>
        <taxon>Pseudomonadota</taxon>
        <taxon>Alphaproteobacteria</taxon>
        <taxon>Hyphomicrobiales</taxon>
        <taxon>Vineibacter</taxon>
    </lineage>
</organism>
<evidence type="ECO:0000256" key="6">
    <source>
        <dbReference type="SAM" id="Phobius"/>
    </source>
</evidence>
<reference evidence="7 8" key="1">
    <citation type="submission" date="2019-06" db="EMBL/GenBank/DDBJ databases">
        <title>New taxonomy in bacterial strain CC-CFT640, isolated from vineyard.</title>
        <authorList>
            <person name="Lin S.-Y."/>
            <person name="Tsai C.-F."/>
            <person name="Young C.-C."/>
        </authorList>
    </citation>
    <scope>NUCLEOTIDE SEQUENCE [LARGE SCALE GENOMIC DNA]</scope>
    <source>
        <strain evidence="7 8">CC-CFT640</strain>
    </source>
</reference>
<dbReference type="Pfam" id="PF07681">
    <property type="entry name" value="DoxX"/>
    <property type="match status" value="1"/>
</dbReference>
<keyword evidence="4 6" id="KW-0472">Membrane</keyword>
<accession>A0A5C8PAY4</accession>
<proteinExistence type="predicted"/>
<dbReference type="InterPro" id="IPR032808">
    <property type="entry name" value="DoxX"/>
</dbReference>
<feature type="compositionally biased region" description="Basic and acidic residues" evidence="5">
    <location>
        <begin position="99"/>
        <end position="114"/>
    </location>
</feature>
<protein>
    <submittedName>
        <fullName evidence="7">DoxX family protein</fullName>
    </submittedName>
</protein>
<feature type="transmembrane region" description="Helical" evidence="6">
    <location>
        <begin position="191"/>
        <end position="212"/>
    </location>
</feature>
<keyword evidence="2 6" id="KW-0812">Transmembrane</keyword>
<evidence type="ECO:0000256" key="1">
    <source>
        <dbReference type="ARBA" id="ARBA00004141"/>
    </source>
</evidence>
<comment type="caution">
    <text evidence="7">The sequence shown here is derived from an EMBL/GenBank/DDBJ whole genome shotgun (WGS) entry which is preliminary data.</text>
</comment>
<keyword evidence="8" id="KW-1185">Reference proteome</keyword>
<evidence type="ECO:0000256" key="5">
    <source>
        <dbReference type="SAM" id="MobiDB-lite"/>
    </source>
</evidence>
<evidence type="ECO:0000313" key="8">
    <source>
        <dbReference type="Proteomes" id="UP000321638"/>
    </source>
</evidence>
<keyword evidence="3 6" id="KW-1133">Transmembrane helix</keyword>
<comment type="subcellular location">
    <subcellularLocation>
        <location evidence="1">Membrane</location>
        <topology evidence="1">Multi-pass membrane protein</topology>
    </subcellularLocation>
</comment>
<feature type="transmembrane region" description="Helical" evidence="6">
    <location>
        <begin position="165"/>
        <end position="184"/>
    </location>
</feature>
<dbReference type="Proteomes" id="UP000321638">
    <property type="component" value="Unassembled WGS sequence"/>
</dbReference>